<proteinExistence type="predicted"/>
<gene>
    <name evidence="2" type="ORF">BCF74_12060</name>
</gene>
<dbReference type="SMART" id="SM00731">
    <property type="entry name" value="SprT"/>
    <property type="match status" value="1"/>
</dbReference>
<dbReference type="RefSeq" id="WP_106298225.1">
    <property type="nucleotide sequence ID" value="NZ_PVTI01000020.1"/>
</dbReference>
<feature type="domain" description="SprT-like" evidence="1">
    <location>
        <begin position="1"/>
        <end position="139"/>
    </location>
</feature>
<dbReference type="InterPro" id="IPR006640">
    <property type="entry name" value="SprT-like_domain"/>
</dbReference>
<dbReference type="OrthoDB" id="9793623at2"/>
<evidence type="ECO:0000259" key="1">
    <source>
        <dbReference type="SMART" id="SM00731"/>
    </source>
</evidence>
<dbReference type="AlphaFoldDB" id="A0A2T0UDU4"/>
<name>A0A2T0UDU4_9MICO</name>
<dbReference type="GO" id="GO:0006950">
    <property type="term" value="P:response to stress"/>
    <property type="evidence" value="ECO:0007669"/>
    <property type="project" value="UniProtKB-ARBA"/>
</dbReference>
<dbReference type="EMBL" id="PVTI01000020">
    <property type="protein sequence ID" value="PRY56110.1"/>
    <property type="molecule type" value="Genomic_DNA"/>
</dbReference>
<sequence>MEIPAALALGRRLLREHGLEDWTLTTDRAKTRAGACRFATRTISISAPLTAVHDEDLVRDTLLHEIAHALVGPQHGHDATWRRTAVEIGCTGERTVDADAPKVDGPWRGECPNGHVVTRHRRPTRVMSCARCRRGFDPTLLLEWTYRGRRVPMSESYRAELDALTRSGRVPSAPSRPAYRATIGELVRIAGGTLDGSLGEVEAVFATQAQVRVDDDLYAVPLHALSPAGQLAS</sequence>
<dbReference type="Proteomes" id="UP000237822">
    <property type="component" value="Unassembled WGS sequence"/>
</dbReference>
<evidence type="ECO:0000313" key="2">
    <source>
        <dbReference type="EMBL" id="PRY56110.1"/>
    </source>
</evidence>
<accession>A0A2T0UDU4</accession>
<keyword evidence="3" id="KW-1185">Reference proteome</keyword>
<evidence type="ECO:0000313" key="3">
    <source>
        <dbReference type="Proteomes" id="UP000237822"/>
    </source>
</evidence>
<comment type="caution">
    <text evidence="2">The sequence shown here is derived from an EMBL/GenBank/DDBJ whole genome shotgun (WGS) entry which is preliminary data.</text>
</comment>
<dbReference type="Pfam" id="PF10263">
    <property type="entry name" value="SprT-like"/>
    <property type="match status" value="1"/>
</dbReference>
<reference evidence="2 3" key="1">
    <citation type="submission" date="2018-03" db="EMBL/GenBank/DDBJ databases">
        <title>Genomic Encyclopedia of Archaeal and Bacterial Type Strains, Phase II (KMG-II): from individual species to whole genera.</title>
        <authorList>
            <person name="Goeker M."/>
        </authorList>
    </citation>
    <scope>NUCLEOTIDE SEQUENCE [LARGE SCALE GENOMIC DNA]</scope>
    <source>
        <strain evidence="2 3">ATCC BAA-1496</strain>
    </source>
</reference>
<organism evidence="2 3">
    <name type="scientific">Knoellia remsis</name>
    <dbReference type="NCBI Taxonomy" id="407159"/>
    <lineage>
        <taxon>Bacteria</taxon>
        <taxon>Bacillati</taxon>
        <taxon>Actinomycetota</taxon>
        <taxon>Actinomycetes</taxon>
        <taxon>Micrococcales</taxon>
        <taxon>Intrasporangiaceae</taxon>
        <taxon>Knoellia</taxon>
    </lineage>
</organism>
<protein>
    <submittedName>
        <fullName evidence="2">SprT-like family protein</fullName>
    </submittedName>
</protein>